<proteinExistence type="predicted"/>
<dbReference type="EMBL" id="CAJVQC010138505">
    <property type="protein sequence ID" value="CAG8843469.1"/>
    <property type="molecule type" value="Genomic_DNA"/>
</dbReference>
<protein>
    <submittedName>
        <fullName evidence="1">703_t:CDS:1</fullName>
    </submittedName>
</protein>
<sequence length="99" mass="11510">ALPLGYRLSHMSNAENGECPYCRGTLQTIEHFTVECNQSRRIWNVLYSSIPALENISPPNSFKEVIQSSSRAENNLRPAIRWLHVFGVYEIWFYYTQAK</sequence>
<gene>
    <name evidence="1" type="ORF">RPERSI_LOCUS32775</name>
</gene>
<keyword evidence="2" id="KW-1185">Reference proteome</keyword>
<reference evidence="1" key="1">
    <citation type="submission" date="2021-06" db="EMBL/GenBank/DDBJ databases">
        <authorList>
            <person name="Kallberg Y."/>
            <person name="Tangrot J."/>
            <person name="Rosling A."/>
        </authorList>
    </citation>
    <scope>NUCLEOTIDE SEQUENCE</scope>
    <source>
        <strain evidence="1">MA461A</strain>
    </source>
</reference>
<feature type="non-terminal residue" evidence="1">
    <location>
        <position position="1"/>
    </location>
</feature>
<name>A0ACA9SQR9_9GLOM</name>
<accession>A0ACA9SQR9</accession>
<dbReference type="Proteomes" id="UP000789920">
    <property type="component" value="Unassembled WGS sequence"/>
</dbReference>
<evidence type="ECO:0000313" key="1">
    <source>
        <dbReference type="EMBL" id="CAG8843469.1"/>
    </source>
</evidence>
<evidence type="ECO:0000313" key="2">
    <source>
        <dbReference type="Proteomes" id="UP000789920"/>
    </source>
</evidence>
<organism evidence="1 2">
    <name type="scientific">Racocetra persica</name>
    <dbReference type="NCBI Taxonomy" id="160502"/>
    <lineage>
        <taxon>Eukaryota</taxon>
        <taxon>Fungi</taxon>
        <taxon>Fungi incertae sedis</taxon>
        <taxon>Mucoromycota</taxon>
        <taxon>Glomeromycotina</taxon>
        <taxon>Glomeromycetes</taxon>
        <taxon>Diversisporales</taxon>
        <taxon>Gigasporaceae</taxon>
        <taxon>Racocetra</taxon>
    </lineage>
</organism>
<comment type="caution">
    <text evidence="1">The sequence shown here is derived from an EMBL/GenBank/DDBJ whole genome shotgun (WGS) entry which is preliminary data.</text>
</comment>